<dbReference type="Pfam" id="PF22041">
    <property type="entry name" value="GST_C_7"/>
    <property type="match status" value="1"/>
</dbReference>
<evidence type="ECO:0000313" key="2">
    <source>
        <dbReference type="EMBL" id="TFK22694.1"/>
    </source>
</evidence>
<dbReference type="InterPro" id="IPR036282">
    <property type="entry name" value="Glutathione-S-Trfase_C_sf"/>
</dbReference>
<gene>
    <name evidence="2" type="ORF">FA15DRAFT_695539</name>
</gene>
<dbReference type="Gene3D" id="3.40.30.10">
    <property type="entry name" value="Glutaredoxin"/>
    <property type="match status" value="1"/>
</dbReference>
<dbReference type="OrthoDB" id="4951845at2759"/>
<dbReference type="PROSITE" id="PS50404">
    <property type="entry name" value="GST_NTER"/>
    <property type="match status" value="1"/>
</dbReference>
<dbReference type="InterPro" id="IPR036249">
    <property type="entry name" value="Thioredoxin-like_sf"/>
</dbReference>
<sequence length="252" mass="28425">MITFYDINDNIQSPVSHSPYCWRTRICLNYKQIAYRTEWVRYNDITAFAKEKGIPPTAVHSDGSPRYTLPAIYDSDNDSYVSDSFKIAQYLDKKYPDTPRLVPENTTALHAAWEAMYNPIHGKLAPLLEVAVIAALDPVSAERDKKQAEASFKMSWQEIVKAAEPDQEGWKDVEKAVALWLNFLDNRNATDGEGIWVMGSQLSFADAVIGGVFLTTKVLWGENSGQWKEVKNWSGGKWADYIGSLEKYSAAL</sequence>
<dbReference type="InterPro" id="IPR054416">
    <property type="entry name" value="GST_UstS-like_C"/>
</dbReference>
<organism evidence="2 3">
    <name type="scientific">Coprinopsis marcescibilis</name>
    <name type="common">Agaric fungus</name>
    <name type="synonym">Psathyrella marcescibilis</name>
    <dbReference type="NCBI Taxonomy" id="230819"/>
    <lineage>
        <taxon>Eukaryota</taxon>
        <taxon>Fungi</taxon>
        <taxon>Dikarya</taxon>
        <taxon>Basidiomycota</taxon>
        <taxon>Agaricomycotina</taxon>
        <taxon>Agaricomycetes</taxon>
        <taxon>Agaricomycetidae</taxon>
        <taxon>Agaricales</taxon>
        <taxon>Agaricineae</taxon>
        <taxon>Psathyrellaceae</taxon>
        <taxon>Coprinopsis</taxon>
    </lineage>
</organism>
<keyword evidence="3" id="KW-1185">Reference proteome</keyword>
<dbReference type="PANTHER" id="PTHR42673">
    <property type="entry name" value="MALEYLACETOACETATE ISOMERASE"/>
    <property type="match status" value="1"/>
</dbReference>
<dbReference type="InterPro" id="IPR004045">
    <property type="entry name" value="Glutathione_S-Trfase_N"/>
</dbReference>
<dbReference type="Gene3D" id="1.20.1050.10">
    <property type="match status" value="1"/>
</dbReference>
<dbReference type="Pfam" id="PF13409">
    <property type="entry name" value="GST_N_2"/>
    <property type="match status" value="1"/>
</dbReference>
<protein>
    <recommendedName>
        <fullName evidence="1">GST N-terminal domain-containing protein</fullName>
    </recommendedName>
</protein>
<reference evidence="2 3" key="1">
    <citation type="journal article" date="2019" name="Nat. Ecol. Evol.">
        <title>Megaphylogeny resolves global patterns of mushroom evolution.</title>
        <authorList>
            <person name="Varga T."/>
            <person name="Krizsan K."/>
            <person name="Foldi C."/>
            <person name="Dima B."/>
            <person name="Sanchez-Garcia M."/>
            <person name="Sanchez-Ramirez S."/>
            <person name="Szollosi G.J."/>
            <person name="Szarkandi J.G."/>
            <person name="Papp V."/>
            <person name="Albert L."/>
            <person name="Andreopoulos W."/>
            <person name="Angelini C."/>
            <person name="Antonin V."/>
            <person name="Barry K.W."/>
            <person name="Bougher N.L."/>
            <person name="Buchanan P."/>
            <person name="Buyck B."/>
            <person name="Bense V."/>
            <person name="Catcheside P."/>
            <person name="Chovatia M."/>
            <person name="Cooper J."/>
            <person name="Damon W."/>
            <person name="Desjardin D."/>
            <person name="Finy P."/>
            <person name="Geml J."/>
            <person name="Haridas S."/>
            <person name="Hughes K."/>
            <person name="Justo A."/>
            <person name="Karasinski D."/>
            <person name="Kautmanova I."/>
            <person name="Kiss B."/>
            <person name="Kocsube S."/>
            <person name="Kotiranta H."/>
            <person name="LaButti K.M."/>
            <person name="Lechner B.E."/>
            <person name="Liimatainen K."/>
            <person name="Lipzen A."/>
            <person name="Lukacs Z."/>
            <person name="Mihaltcheva S."/>
            <person name="Morgado L.N."/>
            <person name="Niskanen T."/>
            <person name="Noordeloos M.E."/>
            <person name="Ohm R.A."/>
            <person name="Ortiz-Santana B."/>
            <person name="Ovrebo C."/>
            <person name="Racz N."/>
            <person name="Riley R."/>
            <person name="Savchenko A."/>
            <person name="Shiryaev A."/>
            <person name="Soop K."/>
            <person name="Spirin V."/>
            <person name="Szebenyi C."/>
            <person name="Tomsovsky M."/>
            <person name="Tulloss R.E."/>
            <person name="Uehling J."/>
            <person name="Grigoriev I.V."/>
            <person name="Vagvolgyi C."/>
            <person name="Papp T."/>
            <person name="Martin F.M."/>
            <person name="Miettinen O."/>
            <person name="Hibbett D.S."/>
            <person name="Nagy L.G."/>
        </authorList>
    </citation>
    <scope>NUCLEOTIDE SEQUENCE [LARGE SCALE GENOMIC DNA]</scope>
    <source>
        <strain evidence="2 3">CBS 121175</strain>
    </source>
</reference>
<dbReference type="GO" id="GO:0016034">
    <property type="term" value="F:maleylacetoacetate isomerase activity"/>
    <property type="evidence" value="ECO:0007669"/>
    <property type="project" value="TreeGrafter"/>
</dbReference>
<dbReference type="STRING" id="230819.A0A5C3KQM5"/>
<dbReference type="SUPFAM" id="SSF52833">
    <property type="entry name" value="Thioredoxin-like"/>
    <property type="match status" value="1"/>
</dbReference>
<evidence type="ECO:0000259" key="1">
    <source>
        <dbReference type="PROSITE" id="PS50404"/>
    </source>
</evidence>
<name>A0A5C3KQM5_COPMA</name>
<evidence type="ECO:0000313" key="3">
    <source>
        <dbReference type="Proteomes" id="UP000307440"/>
    </source>
</evidence>
<accession>A0A5C3KQM5</accession>
<dbReference type="SUPFAM" id="SSF47616">
    <property type="entry name" value="GST C-terminal domain-like"/>
    <property type="match status" value="1"/>
</dbReference>
<dbReference type="AlphaFoldDB" id="A0A5C3KQM5"/>
<dbReference type="GO" id="GO:0006559">
    <property type="term" value="P:L-phenylalanine catabolic process"/>
    <property type="evidence" value="ECO:0007669"/>
    <property type="project" value="TreeGrafter"/>
</dbReference>
<dbReference type="PANTHER" id="PTHR42673:SF4">
    <property type="entry name" value="MALEYLACETOACETATE ISOMERASE"/>
    <property type="match status" value="1"/>
</dbReference>
<dbReference type="GO" id="GO:0004364">
    <property type="term" value="F:glutathione transferase activity"/>
    <property type="evidence" value="ECO:0007669"/>
    <property type="project" value="TreeGrafter"/>
</dbReference>
<dbReference type="EMBL" id="ML210234">
    <property type="protein sequence ID" value="TFK22694.1"/>
    <property type="molecule type" value="Genomic_DNA"/>
</dbReference>
<dbReference type="GO" id="GO:0006749">
    <property type="term" value="P:glutathione metabolic process"/>
    <property type="evidence" value="ECO:0007669"/>
    <property type="project" value="TreeGrafter"/>
</dbReference>
<dbReference type="Proteomes" id="UP000307440">
    <property type="component" value="Unassembled WGS sequence"/>
</dbReference>
<feature type="domain" description="GST N-terminal" evidence="1">
    <location>
        <begin position="8"/>
        <end position="99"/>
    </location>
</feature>
<proteinExistence type="predicted"/>